<organism evidence="1 2">
    <name type="scientific">Spirosoma profusum</name>
    <dbReference type="NCBI Taxonomy" id="2771354"/>
    <lineage>
        <taxon>Bacteria</taxon>
        <taxon>Pseudomonadati</taxon>
        <taxon>Bacteroidota</taxon>
        <taxon>Cytophagia</taxon>
        <taxon>Cytophagales</taxon>
        <taxon>Cytophagaceae</taxon>
        <taxon>Spirosoma</taxon>
    </lineage>
</organism>
<protein>
    <submittedName>
        <fullName evidence="1">Uncharacterized protein</fullName>
    </submittedName>
</protein>
<evidence type="ECO:0000313" key="1">
    <source>
        <dbReference type="EMBL" id="MBD2704171.1"/>
    </source>
</evidence>
<accession>A0A927ASN6</accession>
<name>A0A927ASN6_9BACT</name>
<comment type="caution">
    <text evidence="1">The sequence shown here is derived from an EMBL/GenBank/DDBJ whole genome shotgun (WGS) entry which is preliminary data.</text>
</comment>
<gene>
    <name evidence="1" type="ORF">IC229_26240</name>
</gene>
<reference evidence="1" key="1">
    <citation type="submission" date="2020-09" db="EMBL/GenBank/DDBJ databases">
        <authorList>
            <person name="Kim M.K."/>
        </authorList>
    </citation>
    <scope>NUCLEOTIDE SEQUENCE</scope>
    <source>
        <strain evidence="1">BT702</strain>
    </source>
</reference>
<evidence type="ECO:0000313" key="2">
    <source>
        <dbReference type="Proteomes" id="UP000598820"/>
    </source>
</evidence>
<sequence length="134" mass="14728">MTTEALSGEITKIGKSGRNYTFGFGWSFRYNLEQVYGDGLVNLTEEKDEGFAVANVLISALKAKSVNQMKETISKQEMYELLDDFDEATTRELVQAGKRALGFISRVLGVAEEDVKALAQKAVENQPQPTGTPS</sequence>
<keyword evidence="2" id="KW-1185">Reference proteome</keyword>
<dbReference type="RefSeq" id="WP_190890521.1">
    <property type="nucleotide sequence ID" value="NZ_JACWZY010000028.1"/>
</dbReference>
<dbReference type="Proteomes" id="UP000598820">
    <property type="component" value="Unassembled WGS sequence"/>
</dbReference>
<proteinExistence type="predicted"/>
<dbReference type="EMBL" id="JACWZY010000028">
    <property type="protein sequence ID" value="MBD2704171.1"/>
    <property type="molecule type" value="Genomic_DNA"/>
</dbReference>
<dbReference type="AlphaFoldDB" id="A0A927ASN6"/>